<comment type="caution">
    <text evidence="1">The sequence shown here is derived from an EMBL/GenBank/DDBJ whole genome shotgun (WGS) entry which is preliminary data.</text>
</comment>
<proteinExistence type="predicted"/>
<keyword evidence="2" id="KW-1185">Reference proteome</keyword>
<accession>A0ACC4NWT1</accession>
<protein>
    <submittedName>
        <fullName evidence="1">Uncharacterized protein</fullName>
    </submittedName>
</protein>
<name>A0ACC4NWT1_9VIBR</name>
<dbReference type="EMBL" id="JRWR01000007">
    <property type="protein sequence ID" value="KHD25025.1"/>
    <property type="molecule type" value="Genomic_DNA"/>
</dbReference>
<evidence type="ECO:0000313" key="1">
    <source>
        <dbReference type="EMBL" id="KHD25025.1"/>
    </source>
</evidence>
<gene>
    <name evidence="1" type="ORF">NM09_10320</name>
</gene>
<sequence length="121" mass="13934">MDVEIWKVRVKNTFELAIEDFHSGSLGVDSLDRLYECGTYYCTLQNSIEDEHLFDRIYDYAVGGVDRDIAIDPNARETYILNFCLSYLFSFVEIEQLTEFEAEAVIDALLADSSWNILAKI</sequence>
<organism evidence="1 2">
    <name type="scientific">Vibrio caribbeanicus</name>
    <dbReference type="NCBI Taxonomy" id="701175"/>
    <lineage>
        <taxon>Bacteria</taxon>
        <taxon>Pseudomonadati</taxon>
        <taxon>Pseudomonadota</taxon>
        <taxon>Gammaproteobacteria</taxon>
        <taxon>Vibrionales</taxon>
        <taxon>Vibrionaceae</taxon>
        <taxon>Vibrio</taxon>
    </lineage>
</organism>
<evidence type="ECO:0000313" key="2">
    <source>
        <dbReference type="Proteomes" id="UP000030421"/>
    </source>
</evidence>
<dbReference type="Proteomes" id="UP000030421">
    <property type="component" value="Unassembled WGS sequence"/>
</dbReference>
<reference evidence="1" key="1">
    <citation type="submission" date="2014-10" db="EMBL/GenBank/DDBJ databases">
        <title>Genome sequencing of Vibrio caribbeanicus T14.</title>
        <authorList>
            <person name="Chan K.-G."/>
            <person name="Mohamad N.I."/>
        </authorList>
    </citation>
    <scope>NUCLEOTIDE SEQUENCE</scope>
    <source>
        <strain evidence="1">T14</strain>
    </source>
</reference>